<dbReference type="InterPro" id="IPR050570">
    <property type="entry name" value="Cell_wall_metabolism_enzyme"/>
</dbReference>
<dbReference type="EC" id="3.4.24.-" evidence="2"/>
<dbReference type="Proteomes" id="UP001595616">
    <property type="component" value="Unassembled WGS sequence"/>
</dbReference>
<proteinExistence type="predicted"/>
<dbReference type="PANTHER" id="PTHR21666">
    <property type="entry name" value="PEPTIDASE-RELATED"/>
    <property type="match status" value="1"/>
</dbReference>
<dbReference type="InterPro" id="IPR016047">
    <property type="entry name" value="M23ase_b-sheet_dom"/>
</dbReference>
<dbReference type="SUPFAM" id="SSF51261">
    <property type="entry name" value="Duplicated hybrid motif"/>
    <property type="match status" value="1"/>
</dbReference>
<organism evidence="2 3">
    <name type="scientific">Lacihabitans lacunae</name>
    <dbReference type="NCBI Taxonomy" id="1028214"/>
    <lineage>
        <taxon>Bacteria</taxon>
        <taxon>Pseudomonadati</taxon>
        <taxon>Bacteroidota</taxon>
        <taxon>Cytophagia</taxon>
        <taxon>Cytophagales</taxon>
        <taxon>Leadbetterellaceae</taxon>
        <taxon>Lacihabitans</taxon>
    </lineage>
</organism>
<evidence type="ECO:0000313" key="3">
    <source>
        <dbReference type="Proteomes" id="UP001595616"/>
    </source>
</evidence>
<dbReference type="GO" id="GO:0016787">
    <property type="term" value="F:hydrolase activity"/>
    <property type="evidence" value="ECO:0007669"/>
    <property type="project" value="UniProtKB-KW"/>
</dbReference>
<dbReference type="CDD" id="cd12797">
    <property type="entry name" value="M23_peptidase"/>
    <property type="match status" value="1"/>
</dbReference>
<dbReference type="Gene3D" id="2.70.70.10">
    <property type="entry name" value="Glucose Permease (Domain IIA)"/>
    <property type="match status" value="1"/>
</dbReference>
<gene>
    <name evidence="2" type="ORF">ACFOOI_08850</name>
</gene>
<comment type="caution">
    <text evidence="2">The sequence shown here is derived from an EMBL/GenBank/DDBJ whole genome shotgun (WGS) entry which is preliminary data.</text>
</comment>
<dbReference type="Pfam" id="PF01551">
    <property type="entry name" value="Peptidase_M23"/>
    <property type="match status" value="1"/>
</dbReference>
<dbReference type="PANTHER" id="PTHR21666:SF270">
    <property type="entry name" value="MUREIN HYDROLASE ACTIVATOR ENVC"/>
    <property type="match status" value="1"/>
</dbReference>
<reference evidence="3" key="1">
    <citation type="journal article" date="2019" name="Int. J. Syst. Evol. Microbiol.">
        <title>The Global Catalogue of Microorganisms (GCM) 10K type strain sequencing project: providing services to taxonomists for standard genome sequencing and annotation.</title>
        <authorList>
            <consortium name="The Broad Institute Genomics Platform"/>
            <consortium name="The Broad Institute Genome Sequencing Center for Infectious Disease"/>
            <person name="Wu L."/>
            <person name="Ma J."/>
        </authorList>
    </citation>
    <scope>NUCLEOTIDE SEQUENCE [LARGE SCALE GENOMIC DNA]</scope>
    <source>
        <strain evidence="3">CECT 7956</strain>
    </source>
</reference>
<dbReference type="RefSeq" id="WP_379837161.1">
    <property type="nucleotide sequence ID" value="NZ_JBHRYQ010000001.1"/>
</dbReference>
<feature type="domain" description="M23ase beta-sheet core" evidence="1">
    <location>
        <begin position="97"/>
        <end position="192"/>
    </location>
</feature>
<protein>
    <submittedName>
        <fullName evidence="2">M23 family metallopeptidase</fullName>
        <ecNumber evidence="2">3.4.24.-</ecNumber>
    </submittedName>
</protein>
<dbReference type="EMBL" id="JBHRYQ010000001">
    <property type="protein sequence ID" value="MFC3810761.1"/>
    <property type="molecule type" value="Genomic_DNA"/>
</dbReference>
<evidence type="ECO:0000259" key="1">
    <source>
        <dbReference type="Pfam" id="PF01551"/>
    </source>
</evidence>
<sequence>MYKFIILYFFSLQFAQAQLSKTDIFNPKLDSLLFEEDYWETELTDMTDLNSVVQYIHSDPFRSYFISNIPAGNPLMRDISVNSFYGARNHPIHNVVKFHRGIDLAGQMGEKVVSSGNGYVLETGFKADLGNYIKIRHKYGFEAIYGHLSKVNVKKGQPVTKNQVIGKVGATGKVTGPHLHYTLKKNEGYLDPFDFLFMSF</sequence>
<keyword evidence="2" id="KW-0378">Hydrolase</keyword>
<keyword evidence="3" id="KW-1185">Reference proteome</keyword>
<dbReference type="InterPro" id="IPR011055">
    <property type="entry name" value="Dup_hybrid_motif"/>
</dbReference>
<name>A0ABV7YV47_9BACT</name>
<accession>A0ABV7YV47</accession>
<evidence type="ECO:0000313" key="2">
    <source>
        <dbReference type="EMBL" id="MFC3810761.1"/>
    </source>
</evidence>